<organism evidence="6 7">
    <name type="scientific">Duganella phyllosphaerae</name>
    <dbReference type="NCBI Taxonomy" id="762836"/>
    <lineage>
        <taxon>Bacteria</taxon>
        <taxon>Pseudomonadati</taxon>
        <taxon>Pseudomonadota</taxon>
        <taxon>Betaproteobacteria</taxon>
        <taxon>Burkholderiales</taxon>
        <taxon>Oxalobacteraceae</taxon>
        <taxon>Telluria group</taxon>
        <taxon>Duganella</taxon>
    </lineage>
</organism>
<feature type="chain" id="PRO_5009028619" description="Flagella basal body P-ring formation protein FlgA" evidence="4">
    <location>
        <begin position="28"/>
        <end position="248"/>
    </location>
</feature>
<evidence type="ECO:0000313" key="7">
    <source>
        <dbReference type="Proteomes" id="UP000175989"/>
    </source>
</evidence>
<keyword evidence="6" id="KW-0969">Cilium</keyword>
<feature type="signal peptide" evidence="4">
    <location>
        <begin position="1"/>
        <end position="27"/>
    </location>
</feature>
<dbReference type="Pfam" id="PF13144">
    <property type="entry name" value="ChapFlgA"/>
    <property type="match status" value="1"/>
</dbReference>
<dbReference type="Proteomes" id="UP000175989">
    <property type="component" value="Unassembled WGS sequence"/>
</dbReference>
<dbReference type="EMBL" id="LROM01000052">
    <property type="protein sequence ID" value="OFA08020.1"/>
    <property type="molecule type" value="Genomic_DNA"/>
</dbReference>
<dbReference type="InterPro" id="IPR039246">
    <property type="entry name" value="Flagellar_FlgA"/>
</dbReference>
<feature type="domain" description="SAF" evidence="5">
    <location>
        <begin position="120"/>
        <end position="181"/>
    </location>
</feature>
<dbReference type="InterPro" id="IPR013974">
    <property type="entry name" value="SAF"/>
</dbReference>
<gene>
    <name evidence="6" type="ORF">DUPY_09260</name>
</gene>
<evidence type="ECO:0000313" key="6">
    <source>
        <dbReference type="EMBL" id="OFA08020.1"/>
    </source>
</evidence>
<dbReference type="Gene3D" id="3.90.1210.10">
    <property type="entry name" value="Antifreeze-like/N-acetylneuraminic acid synthase C-terminal domain"/>
    <property type="match status" value="1"/>
</dbReference>
<sequence>MFNKTIVTGLSRMLLTGSIIFNTSAHAAPVSADKVPLLVENAAREHVLRWADSRGLQEAEFDIEVVRGSRPLAACSKEVTVEAADSRQPSRMRFNAICAGDGARGGGWRYEFVVRAKVSARIVLAANEIGAGKVITDEDLLLERHDISTLSDSVSDPKEVVGMSAKRTVRVGEVLRTGSLASPVLVKRGDLVNIIATRDQVTVTMSGEAMDAGAKGSQVRVRNSSGNIIRARVTGPGEVQPADMPPAR</sequence>
<evidence type="ECO:0000256" key="3">
    <source>
        <dbReference type="ARBA" id="ARBA00022764"/>
    </source>
</evidence>
<evidence type="ECO:0000256" key="1">
    <source>
        <dbReference type="ARBA" id="ARBA00004418"/>
    </source>
</evidence>
<dbReference type="GO" id="GO:0042597">
    <property type="term" value="C:periplasmic space"/>
    <property type="evidence" value="ECO:0007669"/>
    <property type="project" value="UniProtKB-SubCell"/>
</dbReference>
<dbReference type="PATRIC" id="fig|762836.4.peg.976"/>
<keyword evidence="3 4" id="KW-0574">Periplasm</keyword>
<accession>A0A1E7X5G8</accession>
<dbReference type="InterPro" id="IPR017585">
    <property type="entry name" value="SAF_FlgA"/>
</dbReference>
<reference evidence="7" key="1">
    <citation type="journal article" date="2016" name="Front. Microbiol.">
        <title>Molecular Keys to the Janthinobacterium and Duganella spp. Interaction with the Plant Pathogen Fusarium graminearum.</title>
        <authorList>
            <person name="Haack F.S."/>
            <person name="Poehlein A."/>
            <person name="Kroger C."/>
            <person name="Voigt C.A."/>
            <person name="Piepenbring M."/>
            <person name="Bode H.B."/>
            <person name="Daniel R."/>
            <person name="Schafer W."/>
            <person name="Streit W.R."/>
        </authorList>
    </citation>
    <scope>NUCLEOTIDE SEQUENCE [LARGE SCALE GENOMIC DNA]</scope>
    <source>
        <strain evidence="7">T54</strain>
    </source>
</reference>
<keyword evidence="7" id="KW-1185">Reference proteome</keyword>
<comment type="similarity">
    <text evidence="4">Belongs to the FlgA family.</text>
</comment>
<comment type="function">
    <text evidence="4">Involved in the assembly process of the P-ring formation. It may associate with FlgF on the rod constituting a structure essential for the P-ring assembly or may act as a modulator protein for the P-ring assembly.</text>
</comment>
<dbReference type="CDD" id="cd11614">
    <property type="entry name" value="SAF_CpaB_FlgA_like"/>
    <property type="match status" value="1"/>
</dbReference>
<keyword evidence="6" id="KW-0966">Cell projection</keyword>
<dbReference type="NCBIfam" id="TIGR03170">
    <property type="entry name" value="flgA_cterm"/>
    <property type="match status" value="1"/>
</dbReference>
<dbReference type="GO" id="GO:0044780">
    <property type="term" value="P:bacterial-type flagellum assembly"/>
    <property type="evidence" value="ECO:0007669"/>
    <property type="project" value="InterPro"/>
</dbReference>
<comment type="caution">
    <text evidence="6">The sequence shown here is derived from an EMBL/GenBank/DDBJ whole genome shotgun (WGS) entry which is preliminary data.</text>
</comment>
<keyword evidence="4" id="KW-1005">Bacterial flagellum biogenesis</keyword>
<dbReference type="AlphaFoldDB" id="A0A1E7X5G8"/>
<dbReference type="RefSeq" id="WP_229255239.1">
    <property type="nucleotide sequence ID" value="NZ_LROM01000052.1"/>
</dbReference>
<keyword evidence="2 4" id="KW-0732">Signal</keyword>
<comment type="subcellular location">
    <subcellularLocation>
        <location evidence="1 4">Periplasm</location>
    </subcellularLocation>
</comment>
<proteinExistence type="inferred from homology"/>
<dbReference type="PANTHER" id="PTHR36307:SF1">
    <property type="entry name" value="FLAGELLA BASAL BODY P-RING FORMATION PROTEIN FLGA"/>
    <property type="match status" value="1"/>
</dbReference>
<dbReference type="Gene3D" id="2.30.30.760">
    <property type="match status" value="1"/>
</dbReference>
<evidence type="ECO:0000256" key="4">
    <source>
        <dbReference type="RuleBase" id="RU362063"/>
    </source>
</evidence>
<name>A0A1E7X5G8_9BURK</name>
<evidence type="ECO:0000256" key="2">
    <source>
        <dbReference type="ARBA" id="ARBA00022729"/>
    </source>
</evidence>
<dbReference type="SMART" id="SM00858">
    <property type="entry name" value="SAF"/>
    <property type="match status" value="1"/>
</dbReference>
<dbReference type="PANTHER" id="PTHR36307">
    <property type="entry name" value="FLAGELLA BASAL BODY P-RING FORMATION PROTEIN FLGA"/>
    <property type="match status" value="1"/>
</dbReference>
<keyword evidence="6" id="KW-0282">Flagellum</keyword>
<protein>
    <recommendedName>
        <fullName evidence="4">Flagella basal body P-ring formation protein FlgA</fullName>
    </recommendedName>
</protein>
<evidence type="ECO:0000259" key="5">
    <source>
        <dbReference type="SMART" id="SM00858"/>
    </source>
</evidence>